<organism evidence="7 8">
    <name type="scientific">Zygotorulaspora mrakii</name>
    <name type="common">Zygosaccharomyces mrakii</name>
    <dbReference type="NCBI Taxonomy" id="42260"/>
    <lineage>
        <taxon>Eukaryota</taxon>
        <taxon>Fungi</taxon>
        <taxon>Dikarya</taxon>
        <taxon>Ascomycota</taxon>
        <taxon>Saccharomycotina</taxon>
        <taxon>Saccharomycetes</taxon>
        <taxon>Saccharomycetales</taxon>
        <taxon>Saccharomycetaceae</taxon>
        <taxon>Zygotorulaspora</taxon>
    </lineage>
</organism>
<gene>
    <name evidence="7" type="ORF">HG535_0A08800</name>
</gene>
<keyword evidence="8" id="KW-1185">Reference proteome</keyword>
<evidence type="ECO:0000256" key="3">
    <source>
        <dbReference type="ARBA" id="ARBA00023010"/>
    </source>
</evidence>
<keyword evidence="3" id="KW-0813">Transport</keyword>
<proteinExistence type="predicted"/>
<accession>A0A7H9AXE8</accession>
<dbReference type="SUPFAM" id="SSF46565">
    <property type="entry name" value="Chaperone J-domain"/>
    <property type="match status" value="1"/>
</dbReference>
<evidence type="ECO:0000313" key="7">
    <source>
        <dbReference type="EMBL" id="QLG70933.1"/>
    </source>
</evidence>
<dbReference type="KEGG" id="zmk:HG535_0A08800"/>
<keyword evidence="3" id="KW-0811">Translocation</keyword>
<keyword evidence="6" id="KW-0143">Chaperone</keyword>
<dbReference type="RefSeq" id="XP_037142661.1">
    <property type="nucleotide sequence ID" value="XM_037286766.1"/>
</dbReference>
<sequence>MVLPIIIGVGVTAIALTVRSGLRAWELYRALPIFTIARMNNIYLKNTSHLENDMRFSSSQLNTRQKLELEKYTGGFNSRMTEAEALLILDIPPENIVHLDEEMLKKKHRNAIFNNHSDKGGSPYLAMKINEARNVLINSVMIKKR</sequence>
<dbReference type="GeneID" id="59234570"/>
<evidence type="ECO:0000256" key="6">
    <source>
        <dbReference type="ARBA" id="ARBA00023186"/>
    </source>
</evidence>
<reference evidence="7 8" key="1">
    <citation type="submission" date="2020-07" db="EMBL/GenBank/DDBJ databases">
        <title>The yeast mating-type switching endonuclease HO is a domesticated member of an unorthodox homing genetic element family.</title>
        <authorList>
            <person name="Coughlan A.Y."/>
            <person name="Lombardi L."/>
            <person name="Braun-Galleani S."/>
            <person name="Martos A.R."/>
            <person name="Galeote V."/>
            <person name="Bigey F."/>
            <person name="Dequin S."/>
            <person name="Byrne K.P."/>
            <person name="Wolfe K.H."/>
        </authorList>
    </citation>
    <scope>NUCLEOTIDE SEQUENCE [LARGE SCALE GENOMIC DNA]</scope>
    <source>
        <strain evidence="7 8">NRRL Y-6702</strain>
    </source>
</reference>
<dbReference type="OrthoDB" id="240298at2759"/>
<protein>
    <recommendedName>
        <fullName evidence="9">J domain-containing protein</fullName>
    </recommendedName>
</protein>
<dbReference type="FunFam" id="1.10.287.110:FF:000001">
    <property type="entry name" value="Import inner membrane translocase subunit tim14"/>
    <property type="match status" value="1"/>
</dbReference>
<dbReference type="PANTHER" id="PTHR12763:SF29">
    <property type="entry name" value="MITOCHONDRIAL DNAJ HOMOLOG 2"/>
    <property type="match status" value="1"/>
</dbReference>
<evidence type="ECO:0000256" key="2">
    <source>
        <dbReference type="ARBA" id="ARBA00022792"/>
    </source>
</evidence>
<dbReference type="Proteomes" id="UP000509704">
    <property type="component" value="Chromosome 1"/>
</dbReference>
<dbReference type="PANTHER" id="PTHR12763">
    <property type="match status" value="1"/>
</dbReference>
<evidence type="ECO:0000256" key="5">
    <source>
        <dbReference type="ARBA" id="ARBA00023136"/>
    </source>
</evidence>
<dbReference type="InterPro" id="IPR036869">
    <property type="entry name" value="J_dom_sf"/>
</dbReference>
<keyword evidence="4" id="KW-0496">Mitochondrion</keyword>
<keyword evidence="5" id="KW-0472">Membrane</keyword>
<evidence type="ECO:0000256" key="4">
    <source>
        <dbReference type="ARBA" id="ARBA00023128"/>
    </source>
</evidence>
<evidence type="ECO:0008006" key="9">
    <source>
        <dbReference type="Google" id="ProtNLM"/>
    </source>
</evidence>
<keyword evidence="3" id="KW-0653">Protein transport</keyword>
<dbReference type="AlphaFoldDB" id="A0A7H9AXE8"/>
<name>A0A7H9AXE8_ZYGMR</name>
<dbReference type="GO" id="GO:0030150">
    <property type="term" value="P:protein import into mitochondrial matrix"/>
    <property type="evidence" value="ECO:0007669"/>
    <property type="project" value="TreeGrafter"/>
</dbReference>
<dbReference type="EMBL" id="CP058604">
    <property type="protein sequence ID" value="QLG70933.1"/>
    <property type="molecule type" value="Genomic_DNA"/>
</dbReference>
<dbReference type="Gene3D" id="1.10.287.110">
    <property type="entry name" value="DnaJ domain"/>
    <property type="match status" value="1"/>
</dbReference>
<comment type="subcellular location">
    <subcellularLocation>
        <location evidence="1">Mitochondrion inner membrane</location>
    </subcellularLocation>
</comment>
<keyword evidence="2" id="KW-0999">Mitochondrion inner membrane</keyword>
<evidence type="ECO:0000313" key="8">
    <source>
        <dbReference type="Proteomes" id="UP000509704"/>
    </source>
</evidence>
<evidence type="ECO:0000256" key="1">
    <source>
        <dbReference type="ARBA" id="ARBA00004273"/>
    </source>
</evidence>
<dbReference type="GO" id="GO:0001671">
    <property type="term" value="F:ATPase activator activity"/>
    <property type="evidence" value="ECO:0007669"/>
    <property type="project" value="TreeGrafter"/>
</dbReference>
<dbReference type="GO" id="GO:0001405">
    <property type="term" value="C:PAM complex, Tim23 associated import motor"/>
    <property type="evidence" value="ECO:0007669"/>
    <property type="project" value="UniProtKB-ARBA"/>
</dbReference>